<name>A0A8J9YTA6_BRALA</name>
<dbReference type="OrthoDB" id="5984880at2759"/>
<evidence type="ECO:0000313" key="4">
    <source>
        <dbReference type="Proteomes" id="UP000838412"/>
    </source>
</evidence>
<dbReference type="GO" id="GO:0032259">
    <property type="term" value="P:methylation"/>
    <property type="evidence" value="ECO:0007669"/>
    <property type="project" value="UniProtKB-KW"/>
</dbReference>
<dbReference type="SUPFAM" id="SSF53335">
    <property type="entry name" value="S-adenosyl-L-methionine-dependent methyltransferases"/>
    <property type="match status" value="1"/>
</dbReference>
<dbReference type="EMBL" id="OV696697">
    <property type="protein sequence ID" value="CAH1241307.1"/>
    <property type="molecule type" value="Genomic_DNA"/>
</dbReference>
<organism evidence="3 4">
    <name type="scientific">Branchiostoma lanceolatum</name>
    <name type="common">Common lancelet</name>
    <name type="synonym">Amphioxus lanceolatum</name>
    <dbReference type="NCBI Taxonomy" id="7740"/>
    <lineage>
        <taxon>Eukaryota</taxon>
        <taxon>Metazoa</taxon>
        <taxon>Chordata</taxon>
        <taxon>Cephalochordata</taxon>
        <taxon>Leptocardii</taxon>
        <taxon>Amphioxiformes</taxon>
        <taxon>Branchiostomatidae</taxon>
        <taxon>Branchiostoma</taxon>
    </lineage>
</organism>
<proteinExistence type="predicted"/>
<dbReference type="GO" id="GO:0008168">
    <property type="term" value="F:methyltransferase activity"/>
    <property type="evidence" value="ECO:0007669"/>
    <property type="project" value="UniProtKB-KW"/>
</dbReference>
<accession>A0A8J9YTA6</accession>
<keyword evidence="4" id="KW-1185">Reference proteome</keyword>
<evidence type="ECO:0000313" key="3">
    <source>
        <dbReference type="EMBL" id="CAH1241307.1"/>
    </source>
</evidence>
<protein>
    <submittedName>
        <fullName evidence="3">HNMT protein</fullName>
    </submittedName>
</protein>
<gene>
    <name evidence="3" type="primary">HNMT</name>
    <name evidence="3" type="ORF">BLAG_LOCUS5005</name>
</gene>
<evidence type="ECO:0000256" key="2">
    <source>
        <dbReference type="ARBA" id="ARBA00022679"/>
    </source>
</evidence>
<reference evidence="3" key="1">
    <citation type="submission" date="2022-01" db="EMBL/GenBank/DDBJ databases">
        <authorList>
            <person name="Braso-Vives M."/>
        </authorList>
    </citation>
    <scope>NUCLEOTIDE SEQUENCE</scope>
</reference>
<dbReference type="Proteomes" id="UP000838412">
    <property type="component" value="Chromosome 12"/>
</dbReference>
<dbReference type="AlphaFoldDB" id="A0A8J9YTA6"/>
<dbReference type="Gene3D" id="3.40.50.150">
    <property type="entry name" value="Vaccinia Virus protein VP39"/>
    <property type="match status" value="1"/>
</dbReference>
<dbReference type="Pfam" id="PF13489">
    <property type="entry name" value="Methyltransf_23"/>
    <property type="match status" value="1"/>
</dbReference>
<keyword evidence="1" id="KW-0489">Methyltransferase</keyword>
<dbReference type="FunFam" id="3.40.50.150:FF:000118">
    <property type="entry name" value="Histamine N-methyltransferase"/>
    <property type="match status" value="1"/>
</dbReference>
<dbReference type="InterPro" id="IPR029063">
    <property type="entry name" value="SAM-dependent_MTases_sf"/>
</dbReference>
<sequence>MAGLLKLGYLPKLSPGRYLAAIRAFRSPVEARGKDTLQVLYGSKVPVSTLCEPGADLRVLGIGSGSGDVDIIMLKKLLQRHSSVYNRVVEPSGEMLARYKALVREDTSLGAVKFDWRQQTAEEYFQTKEDTKFHLVHAVHALFDVEEHDATLRKMWEQLSDGGYMFVAMQSDKGDCPRLRSKLWEEFGQGDRLKTSLRTSGDVKQYLDTAGISYVASEDEISVNVTECFRDDSETGKLVLEFLTQTPNVSSEPEIKSMALEYIRSNSSLVDGKIYFKAINEVILALKDCAKE</sequence>
<keyword evidence="2" id="KW-0808">Transferase</keyword>
<evidence type="ECO:0000256" key="1">
    <source>
        <dbReference type="ARBA" id="ARBA00022603"/>
    </source>
</evidence>